<feature type="transmembrane region" description="Helical" evidence="5">
    <location>
        <begin position="390"/>
        <end position="411"/>
    </location>
</feature>
<feature type="transmembrane region" description="Helical" evidence="5">
    <location>
        <begin position="490"/>
        <end position="511"/>
    </location>
</feature>
<feature type="transmembrane region" description="Helical" evidence="5">
    <location>
        <begin position="204"/>
        <end position="229"/>
    </location>
</feature>
<keyword evidence="3 5" id="KW-1133">Transmembrane helix</keyword>
<dbReference type="FunCoup" id="K0KX25">
    <property type="interactions" value="17"/>
</dbReference>
<feature type="transmembrane region" description="Helical" evidence="5">
    <location>
        <begin position="344"/>
        <end position="369"/>
    </location>
</feature>
<dbReference type="PROSITE" id="PS50850">
    <property type="entry name" value="MFS"/>
    <property type="match status" value="1"/>
</dbReference>
<dbReference type="InterPro" id="IPR011701">
    <property type="entry name" value="MFS"/>
</dbReference>
<feature type="domain" description="Major facilitator superfamily (MFS) profile" evidence="6">
    <location>
        <begin position="79"/>
        <end position="517"/>
    </location>
</feature>
<dbReference type="InParanoid" id="K0KX25"/>
<evidence type="ECO:0000313" key="7">
    <source>
        <dbReference type="EMBL" id="CCH46602.1"/>
    </source>
</evidence>
<evidence type="ECO:0000256" key="5">
    <source>
        <dbReference type="SAM" id="Phobius"/>
    </source>
</evidence>
<evidence type="ECO:0000256" key="4">
    <source>
        <dbReference type="ARBA" id="ARBA00023136"/>
    </source>
</evidence>
<dbReference type="PANTHER" id="PTHR23502:SF23">
    <property type="entry name" value="FLUCONAZOLE RESISTANCE PROTEIN 1"/>
    <property type="match status" value="1"/>
</dbReference>
<keyword evidence="8" id="KW-1185">Reference proteome</keyword>
<keyword evidence="2 5" id="KW-0812">Transmembrane</keyword>
<comment type="caution">
    <text evidence="7">The sequence shown here is derived from an EMBL/GenBank/DDBJ whole genome shotgun (WGS) entry which is preliminary data.</text>
</comment>
<dbReference type="EMBL" id="CAIF01000256">
    <property type="protein sequence ID" value="CCH46602.1"/>
    <property type="molecule type" value="Genomic_DNA"/>
</dbReference>
<dbReference type="CDD" id="cd17323">
    <property type="entry name" value="MFS_Tpo1_MDR_like"/>
    <property type="match status" value="1"/>
</dbReference>
<evidence type="ECO:0000256" key="1">
    <source>
        <dbReference type="ARBA" id="ARBA00004141"/>
    </source>
</evidence>
<dbReference type="SUPFAM" id="SSF103473">
    <property type="entry name" value="MFS general substrate transporter"/>
    <property type="match status" value="1"/>
</dbReference>
<proteinExistence type="predicted"/>
<name>K0KX25_WICCF</name>
<dbReference type="InterPro" id="IPR036259">
    <property type="entry name" value="MFS_trans_sf"/>
</dbReference>
<feature type="transmembrane region" description="Helical" evidence="5">
    <location>
        <begin position="176"/>
        <end position="197"/>
    </location>
</feature>
<comment type="subcellular location">
    <subcellularLocation>
        <location evidence="1">Membrane</location>
        <topology evidence="1">Multi-pass membrane protein</topology>
    </subcellularLocation>
</comment>
<feature type="transmembrane region" description="Helical" evidence="5">
    <location>
        <begin position="456"/>
        <end position="478"/>
    </location>
</feature>
<feature type="transmembrane region" description="Helical" evidence="5">
    <location>
        <begin position="77"/>
        <end position="98"/>
    </location>
</feature>
<feature type="transmembrane region" description="Helical" evidence="5">
    <location>
        <begin position="235"/>
        <end position="255"/>
    </location>
</feature>
<evidence type="ECO:0000256" key="2">
    <source>
        <dbReference type="ARBA" id="ARBA00022692"/>
    </source>
</evidence>
<gene>
    <name evidence="7" type="primary">CHR4</name>
    <name evidence="7" type="ORF">BN7_6196</name>
</gene>
<dbReference type="STRING" id="1206466.K0KX25"/>
<feature type="transmembrane region" description="Helical" evidence="5">
    <location>
        <begin position="423"/>
        <end position="444"/>
    </location>
</feature>
<dbReference type="Gene3D" id="1.20.1250.20">
    <property type="entry name" value="MFS general substrate transporter like domains"/>
    <property type="match status" value="1"/>
</dbReference>
<organism evidence="7 8">
    <name type="scientific">Wickerhamomyces ciferrii (strain ATCC 14091 / BCRC 22168 / CBS 111 / JCM 3599 / NBRC 0793 / NRRL Y-1031 F-60-10)</name>
    <name type="common">Yeast</name>
    <name type="synonym">Pichia ciferrii</name>
    <dbReference type="NCBI Taxonomy" id="1206466"/>
    <lineage>
        <taxon>Eukaryota</taxon>
        <taxon>Fungi</taxon>
        <taxon>Dikarya</taxon>
        <taxon>Ascomycota</taxon>
        <taxon>Saccharomycotina</taxon>
        <taxon>Saccharomycetes</taxon>
        <taxon>Phaffomycetales</taxon>
        <taxon>Wickerhamomycetaceae</taxon>
        <taxon>Wickerhamomyces</taxon>
    </lineage>
</organism>
<keyword evidence="4 5" id="KW-0472">Membrane</keyword>
<dbReference type="eggNOG" id="KOG0255">
    <property type="taxonomic scope" value="Eukaryota"/>
</dbReference>
<dbReference type="HOGENOM" id="CLU_008455_11_1_1"/>
<evidence type="ECO:0000256" key="3">
    <source>
        <dbReference type="ARBA" id="ARBA00022989"/>
    </source>
</evidence>
<feature type="transmembrane region" description="Helical" evidence="5">
    <location>
        <begin position="313"/>
        <end position="332"/>
    </location>
</feature>
<dbReference type="FunFam" id="1.20.1250.20:FF:000011">
    <property type="entry name" value="MFS multidrug transporter, putative"/>
    <property type="match status" value="1"/>
</dbReference>
<dbReference type="GO" id="GO:0015244">
    <property type="term" value="F:fluconazole transmembrane transporter activity"/>
    <property type="evidence" value="ECO:0007669"/>
    <property type="project" value="TreeGrafter"/>
</dbReference>
<feature type="transmembrane region" description="Helical" evidence="5">
    <location>
        <begin position="145"/>
        <end position="164"/>
    </location>
</feature>
<dbReference type="Pfam" id="PF07690">
    <property type="entry name" value="MFS_1"/>
    <property type="match status" value="1"/>
</dbReference>
<dbReference type="PANTHER" id="PTHR23502">
    <property type="entry name" value="MAJOR FACILITATOR SUPERFAMILY"/>
    <property type="match status" value="1"/>
</dbReference>
<reference evidence="7 8" key="1">
    <citation type="journal article" date="2012" name="Eukaryot. Cell">
        <title>Draft genome sequence of Wickerhamomyces ciferrii NRRL Y-1031 F-60-10.</title>
        <authorList>
            <person name="Schneider J."/>
            <person name="Andrea H."/>
            <person name="Blom J."/>
            <person name="Jaenicke S."/>
            <person name="Ruckert C."/>
            <person name="Schorsch C."/>
            <person name="Szczepanowski R."/>
            <person name="Farwick M."/>
            <person name="Goesmann A."/>
            <person name="Puhler A."/>
            <person name="Schaffer S."/>
            <person name="Tauch A."/>
            <person name="Kohler T."/>
            <person name="Brinkrolf K."/>
        </authorList>
    </citation>
    <scope>NUCLEOTIDE SEQUENCE [LARGE SCALE GENOMIC DNA]</scope>
    <source>
        <strain evidence="8">ATCC 14091 / BCRC 22168 / CBS 111 / JCM 3599 / NBRC 0793 / NRRL Y-1031 F-60-10</strain>
    </source>
</reference>
<feature type="transmembrane region" description="Helical" evidence="5">
    <location>
        <begin position="110"/>
        <end position="133"/>
    </location>
</feature>
<dbReference type="GO" id="GO:0005886">
    <property type="term" value="C:plasma membrane"/>
    <property type="evidence" value="ECO:0007669"/>
    <property type="project" value="UniProtKB-ARBA"/>
</dbReference>
<accession>K0KX25</accession>
<dbReference type="Proteomes" id="UP000009328">
    <property type="component" value="Unassembled WGS sequence"/>
</dbReference>
<evidence type="ECO:0000259" key="6">
    <source>
        <dbReference type="PROSITE" id="PS50850"/>
    </source>
</evidence>
<sequence length="548" mass="61785">MSHSHFSKLEIFIRNTVFGRVIYFITNGKYFKHTEEYNDYQIPLKYLNFQTNEPIIVDWDHENDPQNPQNWSLPLKLLFIFLNSLICLTVYIASAIYTPGLEQIQNDLNISSTLATLPLTLFVIGYGIGPLIFGPLTENAKIGKMPIYLGTILMFIILQIPTALVQNITGFCTLRFITGIFVAAPIGVGPAAFSDVLSMAYVPFAISFWSVFAVSGPALGPLIGAILTVKDNWRWSFWFLLILNGIGLGVMIVFFPESSSKTLLYKKACILRKKTGNEKIISLGEIELMNMNTKEVIIDTLWRPFEITIKEPVVLLIHIYISLIYAIMYIWFEAFPIVFFQTKHFTLVTMGVSYIGIFVGCVLGNFIYVPWTFKHFTRPILNGELVNPEVFLPLTIMGSIIMPIGVFIFGWTSSPEINWFPPILGATLFVFGNYFVFQTLFNYFSMSFYRFLPSVFSGNAAIRSIFGGVFPLFGNALFMNTGSSEFPVGWGSSILGFLCVLMIAIPVLFYFNGPKLRARSKYAGDGDIQPEVKPVSIPDEKKSIYSQV</sequence>
<dbReference type="GO" id="GO:1990961">
    <property type="term" value="P:xenobiotic detoxification by transmembrane export across the plasma membrane"/>
    <property type="evidence" value="ECO:0007669"/>
    <property type="project" value="TreeGrafter"/>
</dbReference>
<protein>
    <submittedName>
        <fullName evidence="7">Cycloheximide resistance protein</fullName>
    </submittedName>
</protein>
<evidence type="ECO:0000313" key="8">
    <source>
        <dbReference type="Proteomes" id="UP000009328"/>
    </source>
</evidence>
<dbReference type="AlphaFoldDB" id="K0KX25"/>
<dbReference type="InterPro" id="IPR020846">
    <property type="entry name" value="MFS_dom"/>
</dbReference>